<dbReference type="EMBL" id="BLBS01000043">
    <property type="protein sequence ID" value="GET90681.1"/>
    <property type="molecule type" value="Genomic_DNA"/>
</dbReference>
<organism evidence="1 2">
    <name type="scientific">Leishmania tarentolae</name>
    <name type="common">Sauroleishmania tarentolae</name>
    <dbReference type="NCBI Taxonomy" id="5689"/>
    <lineage>
        <taxon>Eukaryota</taxon>
        <taxon>Discoba</taxon>
        <taxon>Euglenozoa</taxon>
        <taxon>Kinetoplastea</taxon>
        <taxon>Metakinetoplastina</taxon>
        <taxon>Trypanosomatida</taxon>
        <taxon>Trypanosomatidae</taxon>
        <taxon>Leishmaniinae</taxon>
        <taxon>Leishmania</taxon>
        <taxon>lizard Leishmania</taxon>
    </lineage>
</organism>
<gene>
    <name evidence="1" type="ORF">LtaPh_3008800</name>
</gene>
<reference evidence="1" key="1">
    <citation type="submission" date="2019-11" db="EMBL/GenBank/DDBJ databases">
        <title>Leishmania tarentolae CDS.</title>
        <authorList>
            <person name="Goto Y."/>
            <person name="Yamagishi J."/>
        </authorList>
    </citation>
    <scope>NUCLEOTIDE SEQUENCE [LARGE SCALE GENOMIC DNA]</scope>
    <source>
        <strain evidence="1">Parrot Tar II</strain>
    </source>
</reference>
<accession>A0A640KN43</accession>
<name>A0A640KN43_LEITA</name>
<evidence type="ECO:0000313" key="2">
    <source>
        <dbReference type="Proteomes" id="UP000419144"/>
    </source>
</evidence>
<keyword evidence="2" id="KW-1185">Reference proteome</keyword>
<dbReference type="VEuPathDB" id="TriTrypDB:LtaPh_3008800"/>
<dbReference type="Proteomes" id="UP000419144">
    <property type="component" value="Unassembled WGS sequence"/>
</dbReference>
<sequence>MNAPEWTKDEQSIEAAKSYVRDTHTVDFFEMICRNILCHHPADLVEFCLGIVKDIMSGAEISSAADFQPKKMDDNKYMCDMGVCSFLDQWILALLRERPGHDLERMEFHKRYLEGLRSEPNTGK</sequence>
<dbReference type="OrthoDB" id="241739at2759"/>
<evidence type="ECO:0000313" key="1">
    <source>
        <dbReference type="EMBL" id="GET90681.1"/>
    </source>
</evidence>
<comment type="caution">
    <text evidence="1">The sequence shown here is derived from an EMBL/GenBank/DDBJ whole genome shotgun (WGS) entry which is preliminary data.</text>
</comment>
<evidence type="ECO:0008006" key="3">
    <source>
        <dbReference type="Google" id="ProtNLM"/>
    </source>
</evidence>
<proteinExistence type="predicted"/>
<dbReference type="AlphaFoldDB" id="A0A640KN43"/>
<protein>
    <recommendedName>
        <fullName evidence="3">Antigen 2</fullName>
    </recommendedName>
</protein>